<name>A0A6C0DZD3_9ZZZZ</name>
<evidence type="ECO:0000313" key="1">
    <source>
        <dbReference type="EMBL" id="QHT21848.1"/>
    </source>
</evidence>
<sequence>MGDEENKDDGFILIPTKTTGNFSILKRGSTFVNPKRIYYKVYGCYVPFGIEEYNKNFLVNIEITEDKNFNYNLLVSLKNMCNALIDLKETKSGKEKYLISDKDFFSFLNLVKNKKEEEEEEKDKKYKLRLYLKKGCKILNKQDEIQNHSAVKCKRCNMVLEVGSLWVNEKTKKYGVNIYVSEIVVC</sequence>
<dbReference type="EMBL" id="MN739697">
    <property type="protein sequence ID" value="QHT21848.1"/>
    <property type="molecule type" value="Genomic_DNA"/>
</dbReference>
<accession>A0A6C0DZD3</accession>
<proteinExistence type="predicted"/>
<organism evidence="1">
    <name type="scientific">viral metagenome</name>
    <dbReference type="NCBI Taxonomy" id="1070528"/>
    <lineage>
        <taxon>unclassified sequences</taxon>
        <taxon>metagenomes</taxon>
        <taxon>organismal metagenomes</taxon>
    </lineage>
</organism>
<reference evidence="1" key="1">
    <citation type="journal article" date="2020" name="Nature">
        <title>Giant virus diversity and host interactions through global metagenomics.</title>
        <authorList>
            <person name="Schulz F."/>
            <person name="Roux S."/>
            <person name="Paez-Espino D."/>
            <person name="Jungbluth S."/>
            <person name="Walsh D.A."/>
            <person name="Denef V.J."/>
            <person name="McMahon K.D."/>
            <person name="Konstantinidis K.T."/>
            <person name="Eloe-Fadrosh E.A."/>
            <person name="Kyrpides N.C."/>
            <person name="Woyke T."/>
        </authorList>
    </citation>
    <scope>NUCLEOTIDE SEQUENCE</scope>
    <source>
        <strain evidence="1">GVMAG-M-3300023179-103</strain>
    </source>
</reference>
<dbReference type="AlphaFoldDB" id="A0A6C0DZD3"/>
<protein>
    <submittedName>
        <fullName evidence="1">Uncharacterized protein</fullName>
    </submittedName>
</protein>